<dbReference type="SUPFAM" id="SSF81342">
    <property type="entry name" value="Transmembrane di-heme cytochromes"/>
    <property type="match status" value="1"/>
</dbReference>
<keyword evidence="2" id="KW-0813">Transport</keyword>
<comment type="caution">
    <text evidence="13">The sequence shown here is derived from an EMBL/GenBank/DDBJ whole genome shotgun (WGS) entry which is preliminary data.</text>
</comment>
<evidence type="ECO:0000256" key="10">
    <source>
        <dbReference type="SAM" id="Phobius"/>
    </source>
</evidence>
<dbReference type="GO" id="GO:0046872">
    <property type="term" value="F:metal ion binding"/>
    <property type="evidence" value="ECO:0007669"/>
    <property type="project" value="UniProtKB-KW"/>
</dbReference>
<feature type="transmembrane region" description="Helical" evidence="10">
    <location>
        <begin position="163"/>
        <end position="182"/>
    </location>
</feature>
<dbReference type="InterPro" id="IPR005797">
    <property type="entry name" value="Cyt_b/b6_N"/>
</dbReference>
<sequence length="547" mass="61886">MGLQENIREKGVLGAAAAQADDVFTRLTAGIDAGEFRRMLQGEPPGRPNPRLKPHSEGFLLHIKPTYYHESVTRFTHTYRLGLLSTYLFIVETITGILLMIWYAPSPERAYVDMILLLTNIPFGQFLRDMHRLGAEAMVAIVTLHMVRCYLTGSYKPPRQFTWFTGVLLLVMTLFLSFSGYLLPWDQLAFWAVTIGTSMAEAVPPAVVGETVNLLARGAPDIGANGLLRFYLLHVLFLPLLLILFFFVHYYKVVHFGISLPADEEEVGEDTANRVPADKRVYYLPDVLVDETSFLTVMTALLIVLTVFFFQAPLEHIANPQSTPLHTVAPWYFYWLQGLLKIADKFIAGVLLPGVLLVLLMAIPYLDYNPSRRGKDRKVAIVAGIVAGVVMIIWSWMGTPEYAVEGAPSVEIVQDVMPEEGSGLSREIGYKHLPLGVWRTDEEYDVHDHEFMELLHEFENAVDYYRRADPDFNAPIGILTISQAQPGLKKLFWKITWFDAEGTSGKYEKTFWLHEDSLYWEQYGWKHLFLGQVADGWKSLSGALVGE</sequence>
<dbReference type="InterPro" id="IPR016174">
    <property type="entry name" value="Di-haem_cyt_TM"/>
</dbReference>
<name>A0A6B0YSG5_9CHLR</name>
<evidence type="ECO:0000256" key="2">
    <source>
        <dbReference type="ARBA" id="ARBA00022448"/>
    </source>
</evidence>
<evidence type="ECO:0000256" key="9">
    <source>
        <dbReference type="ARBA" id="ARBA00023136"/>
    </source>
</evidence>
<feature type="transmembrane region" description="Helical" evidence="10">
    <location>
        <begin position="346"/>
        <end position="367"/>
    </location>
</feature>
<feature type="domain" description="Cytochrome b/b6 C-terminal region profile" evidence="12">
    <location>
        <begin position="269"/>
        <end position="398"/>
    </location>
</feature>
<evidence type="ECO:0000313" key="13">
    <source>
        <dbReference type="EMBL" id="MXY93557.1"/>
    </source>
</evidence>
<feature type="transmembrane region" description="Helical" evidence="10">
    <location>
        <begin position="379"/>
        <end position="397"/>
    </location>
</feature>
<comment type="subcellular location">
    <subcellularLocation>
        <location evidence="1">Membrane</location>
        <topology evidence="1">Multi-pass membrane protein</topology>
    </subcellularLocation>
</comment>
<dbReference type="InterPro" id="IPR005798">
    <property type="entry name" value="Cyt_b/b6_C"/>
</dbReference>
<keyword evidence="5" id="KW-0479">Metal-binding</keyword>
<dbReference type="PROSITE" id="PS51003">
    <property type="entry name" value="CYTB_CTER"/>
    <property type="match status" value="1"/>
</dbReference>
<dbReference type="PROSITE" id="PS51002">
    <property type="entry name" value="CYTB_NTER"/>
    <property type="match status" value="1"/>
</dbReference>
<feature type="transmembrane region" description="Helical" evidence="10">
    <location>
        <begin position="230"/>
        <end position="251"/>
    </location>
</feature>
<gene>
    <name evidence="13" type="ORF">F4Y42_08930</name>
</gene>
<protein>
    <submittedName>
        <fullName evidence="13">Cytochrome bc complex cytochrome b subunit</fullName>
    </submittedName>
</protein>
<dbReference type="InterPro" id="IPR027387">
    <property type="entry name" value="Cytb/b6-like_sf"/>
</dbReference>
<evidence type="ECO:0000256" key="4">
    <source>
        <dbReference type="ARBA" id="ARBA00022692"/>
    </source>
</evidence>
<proteinExistence type="predicted"/>
<feature type="transmembrane region" description="Helical" evidence="10">
    <location>
        <begin position="292"/>
        <end position="310"/>
    </location>
</feature>
<evidence type="ECO:0000259" key="12">
    <source>
        <dbReference type="PROSITE" id="PS51003"/>
    </source>
</evidence>
<feature type="transmembrane region" description="Helical" evidence="10">
    <location>
        <begin position="188"/>
        <end position="209"/>
    </location>
</feature>
<evidence type="ECO:0000259" key="11">
    <source>
        <dbReference type="PROSITE" id="PS51002"/>
    </source>
</evidence>
<feature type="domain" description="Cytochrome b/b6 N-terminal region profile" evidence="11">
    <location>
        <begin position="40"/>
        <end position="262"/>
    </location>
</feature>
<dbReference type="GO" id="GO:0016020">
    <property type="term" value="C:membrane"/>
    <property type="evidence" value="ECO:0007669"/>
    <property type="project" value="UniProtKB-SubCell"/>
</dbReference>
<keyword evidence="6" id="KW-0249">Electron transport</keyword>
<evidence type="ECO:0000256" key="6">
    <source>
        <dbReference type="ARBA" id="ARBA00022982"/>
    </source>
</evidence>
<dbReference type="SUPFAM" id="SSF81648">
    <property type="entry name" value="a domain/subunit of cytochrome bc1 complex (Ubiquinol-cytochrome c reductase)"/>
    <property type="match status" value="1"/>
</dbReference>
<evidence type="ECO:0000256" key="7">
    <source>
        <dbReference type="ARBA" id="ARBA00022989"/>
    </source>
</evidence>
<dbReference type="Gene3D" id="1.20.810.10">
    <property type="entry name" value="Cytochrome Bc1 Complex, Chain C"/>
    <property type="match status" value="1"/>
</dbReference>
<feature type="transmembrane region" description="Helical" evidence="10">
    <location>
        <begin position="81"/>
        <end position="104"/>
    </location>
</feature>
<reference evidence="13" key="1">
    <citation type="submission" date="2019-09" db="EMBL/GenBank/DDBJ databases">
        <title>Characterisation of the sponge microbiome using genome-centric metagenomics.</title>
        <authorList>
            <person name="Engelberts J.P."/>
            <person name="Robbins S.J."/>
            <person name="De Goeij J.M."/>
            <person name="Aranda M."/>
            <person name="Bell S.C."/>
            <person name="Webster N.S."/>
        </authorList>
    </citation>
    <scope>NUCLEOTIDE SEQUENCE</scope>
    <source>
        <strain evidence="13">SB0664_bin_27</strain>
    </source>
</reference>
<dbReference type="GO" id="GO:0022904">
    <property type="term" value="P:respiratory electron transport chain"/>
    <property type="evidence" value="ECO:0007669"/>
    <property type="project" value="InterPro"/>
</dbReference>
<evidence type="ECO:0000256" key="8">
    <source>
        <dbReference type="ARBA" id="ARBA00023004"/>
    </source>
</evidence>
<dbReference type="PANTHER" id="PTHR19271:SF16">
    <property type="entry name" value="CYTOCHROME B"/>
    <property type="match status" value="1"/>
</dbReference>
<evidence type="ECO:0000256" key="5">
    <source>
        <dbReference type="ARBA" id="ARBA00022723"/>
    </source>
</evidence>
<evidence type="ECO:0000256" key="3">
    <source>
        <dbReference type="ARBA" id="ARBA00022617"/>
    </source>
</evidence>
<dbReference type="EMBL" id="VXRG01000073">
    <property type="protein sequence ID" value="MXY93557.1"/>
    <property type="molecule type" value="Genomic_DNA"/>
</dbReference>
<keyword evidence="8" id="KW-0408">Iron</keyword>
<dbReference type="Pfam" id="PF00033">
    <property type="entry name" value="Cytochrome_B"/>
    <property type="match status" value="1"/>
</dbReference>
<evidence type="ECO:0000256" key="1">
    <source>
        <dbReference type="ARBA" id="ARBA00004141"/>
    </source>
</evidence>
<dbReference type="Pfam" id="PF00032">
    <property type="entry name" value="Cytochrom_B_C"/>
    <property type="match status" value="1"/>
</dbReference>
<dbReference type="InterPro" id="IPR036150">
    <property type="entry name" value="Cyt_b/b6_C_sf"/>
</dbReference>
<dbReference type="AlphaFoldDB" id="A0A6B0YSG5"/>
<accession>A0A6B0YSG5</accession>
<dbReference type="GO" id="GO:0016491">
    <property type="term" value="F:oxidoreductase activity"/>
    <property type="evidence" value="ECO:0007669"/>
    <property type="project" value="InterPro"/>
</dbReference>
<dbReference type="GO" id="GO:0009055">
    <property type="term" value="F:electron transfer activity"/>
    <property type="evidence" value="ECO:0007669"/>
    <property type="project" value="InterPro"/>
</dbReference>
<keyword evidence="7 10" id="KW-1133">Transmembrane helix</keyword>
<keyword evidence="3" id="KW-0349">Heme</keyword>
<organism evidence="13">
    <name type="scientific">Caldilineaceae bacterium SB0664_bin_27</name>
    <dbReference type="NCBI Taxonomy" id="2605260"/>
    <lineage>
        <taxon>Bacteria</taxon>
        <taxon>Bacillati</taxon>
        <taxon>Chloroflexota</taxon>
        <taxon>Caldilineae</taxon>
        <taxon>Caldilineales</taxon>
        <taxon>Caldilineaceae</taxon>
    </lineage>
</organism>
<dbReference type="PANTHER" id="PTHR19271">
    <property type="entry name" value="CYTOCHROME B"/>
    <property type="match status" value="1"/>
</dbReference>
<keyword evidence="9 10" id="KW-0472">Membrane</keyword>
<keyword evidence="4 10" id="KW-0812">Transmembrane</keyword>